<accession>A0A285LXX9</accession>
<evidence type="ECO:0000256" key="3">
    <source>
        <dbReference type="ARBA" id="ARBA00022801"/>
    </source>
</evidence>
<keyword evidence="4" id="KW-0720">Serine protease</keyword>
<keyword evidence="6" id="KW-1185">Reference proteome</keyword>
<evidence type="ECO:0000256" key="1">
    <source>
        <dbReference type="ARBA" id="ARBA00006534"/>
    </source>
</evidence>
<name>A0A285LXX9_9NOCA</name>
<dbReference type="PANTHER" id="PTHR20842:SF0">
    <property type="entry name" value="ALPHA-ASPARTYL DIPEPTIDASE"/>
    <property type="match status" value="1"/>
</dbReference>
<reference evidence="5 6" key="1">
    <citation type="submission" date="2017-09" db="EMBL/GenBank/DDBJ databases">
        <authorList>
            <person name="Ehlers B."/>
            <person name="Leendertz F.H."/>
        </authorList>
    </citation>
    <scope>NUCLEOTIDE SEQUENCE [LARGE SCALE GENOMIC DNA]</scope>
    <source>
        <strain evidence="5 6">DSM 45537</strain>
    </source>
</reference>
<protein>
    <submittedName>
        <fullName evidence="5">Dipeptidase E</fullName>
    </submittedName>
</protein>
<keyword evidence="2" id="KW-0645">Protease</keyword>
<comment type="similarity">
    <text evidence="1">Belongs to the peptidase S51 family.</text>
</comment>
<dbReference type="GO" id="GO:0006508">
    <property type="term" value="P:proteolysis"/>
    <property type="evidence" value="ECO:0007669"/>
    <property type="project" value="UniProtKB-KW"/>
</dbReference>
<proteinExistence type="inferred from homology"/>
<evidence type="ECO:0000256" key="4">
    <source>
        <dbReference type="ARBA" id="ARBA00022825"/>
    </source>
</evidence>
<keyword evidence="3" id="KW-0378">Hydrolase</keyword>
<organism evidence="5 6">
    <name type="scientific">Nocardia amikacinitolerans</name>
    <dbReference type="NCBI Taxonomy" id="756689"/>
    <lineage>
        <taxon>Bacteria</taxon>
        <taxon>Bacillati</taxon>
        <taxon>Actinomycetota</taxon>
        <taxon>Actinomycetes</taxon>
        <taxon>Mycobacteriales</taxon>
        <taxon>Nocardiaceae</taxon>
        <taxon>Nocardia</taxon>
    </lineage>
</organism>
<dbReference type="Pfam" id="PF03575">
    <property type="entry name" value="Peptidase_S51"/>
    <property type="match status" value="1"/>
</dbReference>
<evidence type="ECO:0000313" key="6">
    <source>
        <dbReference type="Proteomes" id="UP000219565"/>
    </source>
</evidence>
<dbReference type="STRING" id="1379680.GCA_001612615_04226"/>
<dbReference type="PANTHER" id="PTHR20842">
    <property type="entry name" value="PROTEASE S51 ALPHA-ASPARTYL DIPEPTIDASE"/>
    <property type="match status" value="1"/>
</dbReference>
<dbReference type="InterPro" id="IPR029062">
    <property type="entry name" value="Class_I_gatase-like"/>
</dbReference>
<dbReference type="InterPro" id="IPR005320">
    <property type="entry name" value="Peptidase_S51"/>
</dbReference>
<evidence type="ECO:0000313" key="5">
    <source>
        <dbReference type="EMBL" id="SNY88191.1"/>
    </source>
</evidence>
<sequence length="224" mass="24405">MWFATSRSPSEPVRLFLASYRFGKHQDRLAELVGAPGRVAVIPNACDAWPDMWASAVTSDLVPLRKLGYAPEVLDLRDYVGRATELEHRLAEFPLIWVRGGNTFVLRAQFARSGADLALTRLLEADALVYAGYSAGACLLTPDLHGLESADDPAEVEPVCGVEPRWDGLGLVDHRIVPHVDSPTDPEGFGNRLAAQYRAAGIPHWALTDDQVVVVDGAAPELLR</sequence>
<dbReference type="SUPFAM" id="SSF52317">
    <property type="entry name" value="Class I glutamine amidotransferase-like"/>
    <property type="match status" value="1"/>
</dbReference>
<dbReference type="EMBL" id="OBEG01000005">
    <property type="protein sequence ID" value="SNY88191.1"/>
    <property type="molecule type" value="Genomic_DNA"/>
</dbReference>
<evidence type="ECO:0000256" key="2">
    <source>
        <dbReference type="ARBA" id="ARBA00022670"/>
    </source>
</evidence>
<dbReference type="AlphaFoldDB" id="A0A285LXX9"/>
<gene>
    <name evidence="5" type="ORF">SAMN04244553_5155</name>
</gene>
<dbReference type="Proteomes" id="UP000219565">
    <property type="component" value="Unassembled WGS sequence"/>
</dbReference>
<dbReference type="Gene3D" id="3.40.50.880">
    <property type="match status" value="1"/>
</dbReference>
<dbReference type="GO" id="GO:0008236">
    <property type="term" value="F:serine-type peptidase activity"/>
    <property type="evidence" value="ECO:0007669"/>
    <property type="project" value="UniProtKB-KW"/>
</dbReference>